<evidence type="ECO:0000313" key="3">
    <source>
        <dbReference type="EMBL" id="NYE49540.1"/>
    </source>
</evidence>
<organism evidence="3 4">
    <name type="scientific">Spinactinospora alkalitolerans</name>
    <dbReference type="NCBI Taxonomy" id="687207"/>
    <lineage>
        <taxon>Bacteria</taxon>
        <taxon>Bacillati</taxon>
        <taxon>Actinomycetota</taxon>
        <taxon>Actinomycetes</taxon>
        <taxon>Streptosporangiales</taxon>
        <taxon>Nocardiopsidaceae</taxon>
        <taxon>Spinactinospora</taxon>
    </lineage>
</organism>
<dbReference type="PANTHER" id="PTHR43244:SF1">
    <property type="entry name" value="5,10-METHYLENETETRAHYDROMETHANOPTERIN REDUCTASE"/>
    <property type="match status" value="1"/>
</dbReference>
<dbReference type="PANTHER" id="PTHR43244">
    <property type="match status" value="1"/>
</dbReference>
<dbReference type="Pfam" id="PF00296">
    <property type="entry name" value="Bac_luciferase"/>
    <property type="match status" value="1"/>
</dbReference>
<keyword evidence="4" id="KW-1185">Reference proteome</keyword>
<evidence type="ECO:0000256" key="1">
    <source>
        <dbReference type="ARBA" id="ARBA00023002"/>
    </source>
</evidence>
<evidence type="ECO:0000259" key="2">
    <source>
        <dbReference type="Pfam" id="PF00296"/>
    </source>
</evidence>
<keyword evidence="3" id="KW-0503">Monooxygenase</keyword>
<accession>A0A852U6J8</accession>
<dbReference type="RefSeq" id="WP_218882563.1">
    <property type="nucleotide sequence ID" value="NZ_BAAAYY010000046.1"/>
</dbReference>
<dbReference type="InterPro" id="IPR050564">
    <property type="entry name" value="F420-G6PD/mer"/>
</dbReference>
<name>A0A852U6J8_9ACTN</name>
<dbReference type="EMBL" id="JACCCC010000001">
    <property type="protein sequence ID" value="NYE49540.1"/>
    <property type="molecule type" value="Genomic_DNA"/>
</dbReference>
<gene>
    <name evidence="3" type="ORF">HDA32_004660</name>
</gene>
<reference evidence="3 4" key="1">
    <citation type="submission" date="2020-07" db="EMBL/GenBank/DDBJ databases">
        <title>Sequencing the genomes of 1000 actinobacteria strains.</title>
        <authorList>
            <person name="Klenk H.-P."/>
        </authorList>
    </citation>
    <scope>NUCLEOTIDE SEQUENCE [LARGE SCALE GENOMIC DNA]</scope>
    <source>
        <strain evidence="3 4">CXB654</strain>
    </source>
</reference>
<feature type="domain" description="Luciferase-like" evidence="2">
    <location>
        <begin position="4"/>
        <end position="280"/>
    </location>
</feature>
<keyword evidence="1" id="KW-0560">Oxidoreductase</keyword>
<proteinExistence type="predicted"/>
<sequence length="310" mass="32804">MTPLARGVEQAGFDELWLVEDCFFAGGIAAAATALAVTERVKVGIGILPAVARNAAFTAMELAALAEAHPRRLIAGMGHGMPDWMRQIGAAPASPLTALAEHLDAVRALLAGETVSTRGRYVQLDGVRLEFPPPVPPPVVAGVRGPKSLEVSGRHADGTLLAEPATPAYIAAARRAIAEGHSDPRRPHRIGVYTWFHVDEDPDRARAALRPAIAAVVTEPSWAAHLAPLDFGEQIREMADLSAEERAVALPDSWIDELAVVGTPEDCAKRIDELYRAGADAVVLCPPGDVPTQLDRAGRTLLPLLDAAGH</sequence>
<dbReference type="AlphaFoldDB" id="A0A852U6J8"/>
<protein>
    <submittedName>
        <fullName evidence="3">Alkanesulfonate monooxygenase SsuD/methylene tetrahydromethanopterin reductase-like flavin-dependent oxidoreductase (Luciferase family)</fullName>
    </submittedName>
</protein>
<comment type="caution">
    <text evidence="3">The sequence shown here is derived from an EMBL/GenBank/DDBJ whole genome shotgun (WGS) entry which is preliminary data.</text>
</comment>
<dbReference type="GO" id="GO:0016705">
    <property type="term" value="F:oxidoreductase activity, acting on paired donors, with incorporation or reduction of molecular oxygen"/>
    <property type="evidence" value="ECO:0007669"/>
    <property type="project" value="InterPro"/>
</dbReference>
<dbReference type="SUPFAM" id="SSF51679">
    <property type="entry name" value="Bacterial luciferase-like"/>
    <property type="match status" value="1"/>
</dbReference>
<dbReference type="Gene3D" id="3.20.20.30">
    <property type="entry name" value="Luciferase-like domain"/>
    <property type="match status" value="1"/>
</dbReference>
<dbReference type="InterPro" id="IPR011251">
    <property type="entry name" value="Luciferase-like_dom"/>
</dbReference>
<dbReference type="Proteomes" id="UP000589036">
    <property type="component" value="Unassembled WGS sequence"/>
</dbReference>
<dbReference type="GO" id="GO:0004497">
    <property type="term" value="F:monooxygenase activity"/>
    <property type="evidence" value="ECO:0007669"/>
    <property type="project" value="UniProtKB-KW"/>
</dbReference>
<evidence type="ECO:0000313" key="4">
    <source>
        <dbReference type="Proteomes" id="UP000589036"/>
    </source>
</evidence>
<dbReference type="InterPro" id="IPR036661">
    <property type="entry name" value="Luciferase-like_sf"/>
</dbReference>